<protein>
    <submittedName>
        <fullName evidence="2">Uncharacterized protein</fullName>
    </submittedName>
</protein>
<gene>
    <name evidence="2" type="ORF">PIBRA_LOCUS9490</name>
</gene>
<sequence>MRNPVVFLTLLVAARAFPTKDILELNALEKPDIEHIDKDIRTVSYIQNFKTIMSDYVKMQYKNLTVTDMEVVKETLDGFLQNFAVDLHNVIVKGEKEVIEEINDGIPNSTFDDVKKCIKNELPDVNEEMADQVVYKLRKNLLKTRNILDGVIRKSQVDDDFNVGS</sequence>
<name>A0A9P0TQQ2_PIEBR</name>
<keyword evidence="3" id="KW-1185">Reference proteome</keyword>
<dbReference type="AlphaFoldDB" id="A0A9P0TQQ2"/>
<accession>A0A9P0TQQ2</accession>
<feature type="chain" id="PRO_5040171196" evidence="1">
    <location>
        <begin position="17"/>
        <end position="165"/>
    </location>
</feature>
<evidence type="ECO:0000313" key="2">
    <source>
        <dbReference type="EMBL" id="CAH4033172.1"/>
    </source>
</evidence>
<dbReference type="EMBL" id="CALOZG010000029">
    <property type="protein sequence ID" value="CAH4033172.1"/>
    <property type="molecule type" value="Genomic_DNA"/>
</dbReference>
<evidence type="ECO:0000313" key="3">
    <source>
        <dbReference type="Proteomes" id="UP001152562"/>
    </source>
</evidence>
<organism evidence="2 3">
    <name type="scientific">Pieris brassicae</name>
    <name type="common">White butterfly</name>
    <name type="synonym">Large white butterfly</name>
    <dbReference type="NCBI Taxonomy" id="7116"/>
    <lineage>
        <taxon>Eukaryota</taxon>
        <taxon>Metazoa</taxon>
        <taxon>Ecdysozoa</taxon>
        <taxon>Arthropoda</taxon>
        <taxon>Hexapoda</taxon>
        <taxon>Insecta</taxon>
        <taxon>Pterygota</taxon>
        <taxon>Neoptera</taxon>
        <taxon>Endopterygota</taxon>
        <taxon>Lepidoptera</taxon>
        <taxon>Glossata</taxon>
        <taxon>Ditrysia</taxon>
        <taxon>Papilionoidea</taxon>
        <taxon>Pieridae</taxon>
        <taxon>Pierinae</taxon>
        <taxon>Pieris</taxon>
    </lineage>
</organism>
<comment type="caution">
    <text evidence="2">The sequence shown here is derived from an EMBL/GenBank/DDBJ whole genome shotgun (WGS) entry which is preliminary data.</text>
</comment>
<keyword evidence="1" id="KW-0732">Signal</keyword>
<evidence type="ECO:0000256" key="1">
    <source>
        <dbReference type="SAM" id="SignalP"/>
    </source>
</evidence>
<feature type="signal peptide" evidence="1">
    <location>
        <begin position="1"/>
        <end position="16"/>
    </location>
</feature>
<reference evidence="2" key="1">
    <citation type="submission" date="2022-05" db="EMBL/GenBank/DDBJ databases">
        <authorList>
            <person name="Okamura Y."/>
        </authorList>
    </citation>
    <scope>NUCLEOTIDE SEQUENCE</scope>
</reference>
<proteinExistence type="predicted"/>
<dbReference type="Proteomes" id="UP001152562">
    <property type="component" value="Unassembled WGS sequence"/>
</dbReference>